<reference evidence="4 5" key="1">
    <citation type="submission" date="2024-02" db="EMBL/GenBank/DDBJ databases">
        <title>De novo assembly and annotation of 12 fungi associated with fruit tree decline syndrome in Ontario, Canada.</title>
        <authorList>
            <person name="Sulman M."/>
            <person name="Ellouze W."/>
            <person name="Ilyukhin E."/>
        </authorList>
    </citation>
    <scope>NUCLEOTIDE SEQUENCE [LARGE SCALE GENOMIC DNA]</scope>
    <source>
        <strain evidence="4 5">M42-189</strain>
    </source>
</reference>
<feature type="compositionally biased region" description="Low complexity" evidence="1">
    <location>
        <begin position="306"/>
        <end position="316"/>
    </location>
</feature>
<feature type="region of interest" description="Disordered" evidence="1">
    <location>
        <begin position="226"/>
        <end position="266"/>
    </location>
</feature>
<evidence type="ECO:0000259" key="2">
    <source>
        <dbReference type="PROSITE" id="PS50030"/>
    </source>
</evidence>
<feature type="compositionally biased region" description="Polar residues" evidence="1">
    <location>
        <begin position="89"/>
        <end position="104"/>
    </location>
</feature>
<feature type="compositionally biased region" description="Low complexity" evidence="1">
    <location>
        <begin position="407"/>
        <end position="425"/>
    </location>
</feature>
<dbReference type="PANTHER" id="PTHR10677">
    <property type="entry name" value="UBIQUILIN"/>
    <property type="match status" value="1"/>
</dbReference>
<feature type="region of interest" description="Disordered" evidence="1">
    <location>
        <begin position="389"/>
        <end position="449"/>
    </location>
</feature>
<dbReference type="Gene3D" id="3.10.20.90">
    <property type="entry name" value="Phosphatidylinositol 3-kinase Catalytic Subunit, Chain A, domain 1"/>
    <property type="match status" value="1"/>
</dbReference>
<dbReference type="Pfam" id="PF00240">
    <property type="entry name" value="ubiquitin"/>
    <property type="match status" value="1"/>
</dbReference>
<evidence type="ECO:0000313" key="5">
    <source>
        <dbReference type="Proteomes" id="UP001521785"/>
    </source>
</evidence>
<dbReference type="Proteomes" id="UP001521785">
    <property type="component" value="Unassembled WGS sequence"/>
</dbReference>
<dbReference type="PROSITE" id="PS50053">
    <property type="entry name" value="UBIQUITIN_2"/>
    <property type="match status" value="1"/>
</dbReference>
<comment type="caution">
    <text evidence="4">The sequence shown here is derived from an EMBL/GenBank/DDBJ whole genome shotgun (WGS) entry which is preliminary data.</text>
</comment>
<feature type="domain" description="Ubiquitin-like" evidence="3">
    <location>
        <begin position="12"/>
        <end position="83"/>
    </location>
</feature>
<feature type="compositionally biased region" description="Polar residues" evidence="1">
    <location>
        <begin position="239"/>
        <end position="261"/>
    </location>
</feature>
<feature type="compositionally biased region" description="Gly residues" evidence="1">
    <location>
        <begin position="426"/>
        <end position="438"/>
    </location>
</feature>
<feature type="compositionally biased region" description="Polar residues" evidence="1">
    <location>
        <begin position="356"/>
        <end position="367"/>
    </location>
</feature>
<dbReference type="InterPro" id="IPR029071">
    <property type="entry name" value="Ubiquitin-like_domsf"/>
</dbReference>
<gene>
    <name evidence="4" type="ORF">SLS60_001057</name>
</gene>
<sequence>MADDAPTEDAQITFNVKAANDKKHVLTLPAATTVADLKTKLSDAEYADLPPERQRLIYSGRVLKDHDTLASTKIKDGHTIHLVKGAASNARQNPAGATSSTGGSTPAAAQVPTNIAAGTGNNPLAGLTGARYAGFHGLPGMDSFGPDGGMGGTDPNQLLQMMEDPNFLQQMNEAMDNPAVIEMMQNSPMVRNNPMVAEMLRNPELRRAMFNPEMMRMQLQMQRAMNQNNGGSSFPMPGATNTTPQNSTGTQDQTSNATSPNPAAADPFASLLAGGFGGGTGANAGAGANNPFASLLGGGANPWGPPQQNQSSAPSSTVANPSTSAETTENTQGAQTTSTSSPTPANPFASLFGQPPSGSGTGAQQPNPIAEMSRQMMQNPEMMRAAMQMFGGAGGNNPFGQSPPNPADSTSAANAAQANPFAALFGPGGGFGGAGGFGTPPPQDNRPPEEIYESQLRQLNEMGFYEFERNVTALRRSGGNVQAAIEFLLGGGS</sequence>
<evidence type="ECO:0000259" key="3">
    <source>
        <dbReference type="PROSITE" id="PS50053"/>
    </source>
</evidence>
<dbReference type="SMART" id="SM00213">
    <property type="entry name" value="UBQ"/>
    <property type="match status" value="1"/>
</dbReference>
<evidence type="ECO:0008006" key="6">
    <source>
        <dbReference type="Google" id="ProtNLM"/>
    </source>
</evidence>
<feature type="domain" description="UBA" evidence="2">
    <location>
        <begin position="450"/>
        <end position="491"/>
    </location>
</feature>
<dbReference type="Gene3D" id="1.10.8.10">
    <property type="entry name" value="DNA helicase RuvA subunit, C-terminal domain"/>
    <property type="match status" value="1"/>
</dbReference>
<dbReference type="PROSITE" id="PS50030">
    <property type="entry name" value="UBA"/>
    <property type="match status" value="1"/>
</dbReference>
<dbReference type="SUPFAM" id="SSF54236">
    <property type="entry name" value="Ubiquitin-like"/>
    <property type="match status" value="1"/>
</dbReference>
<feature type="compositionally biased region" description="Polar residues" evidence="1">
    <location>
        <begin position="317"/>
        <end position="335"/>
    </location>
</feature>
<name>A0ABR3S809_9PLEO</name>
<feature type="region of interest" description="Disordered" evidence="1">
    <location>
        <begin position="86"/>
        <end position="109"/>
    </location>
</feature>
<accession>A0ABR3S809</accession>
<dbReference type="PANTHER" id="PTHR10677:SF3">
    <property type="entry name" value="FI07626P-RELATED"/>
    <property type="match status" value="1"/>
</dbReference>
<evidence type="ECO:0000313" key="4">
    <source>
        <dbReference type="EMBL" id="KAL1612827.1"/>
    </source>
</evidence>
<dbReference type="EMBL" id="JAKJXO020000001">
    <property type="protein sequence ID" value="KAL1612827.1"/>
    <property type="molecule type" value="Genomic_DNA"/>
</dbReference>
<dbReference type="CDD" id="cd14324">
    <property type="entry name" value="UBA_Dsk2p_like"/>
    <property type="match status" value="1"/>
</dbReference>
<dbReference type="InterPro" id="IPR000626">
    <property type="entry name" value="Ubiquitin-like_dom"/>
</dbReference>
<protein>
    <recommendedName>
        <fullName evidence="6">Ubiquilin</fullName>
    </recommendedName>
</protein>
<proteinExistence type="predicted"/>
<keyword evidence="5" id="KW-1185">Reference proteome</keyword>
<dbReference type="SUPFAM" id="SSF46934">
    <property type="entry name" value="UBA-like"/>
    <property type="match status" value="1"/>
</dbReference>
<feature type="region of interest" description="Disordered" evidence="1">
    <location>
        <begin position="297"/>
        <end position="367"/>
    </location>
</feature>
<dbReference type="InterPro" id="IPR015496">
    <property type="entry name" value="Ubiquilin"/>
</dbReference>
<dbReference type="SMART" id="SM00165">
    <property type="entry name" value="UBA"/>
    <property type="match status" value="1"/>
</dbReference>
<dbReference type="CDD" id="cd16106">
    <property type="entry name" value="Ubl_Dsk2p_like"/>
    <property type="match status" value="1"/>
</dbReference>
<evidence type="ECO:0000256" key="1">
    <source>
        <dbReference type="SAM" id="MobiDB-lite"/>
    </source>
</evidence>
<dbReference type="InterPro" id="IPR009060">
    <property type="entry name" value="UBA-like_sf"/>
</dbReference>
<dbReference type="InterPro" id="IPR015940">
    <property type="entry name" value="UBA"/>
</dbReference>
<organism evidence="4 5">
    <name type="scientific">Paraconiothyrium brasiliense</name>
    <dbReference type="NCBI Taxonomy" id="300254"/>
    <lineage>
        <taxon>Eukaryota</taxon>
        <taxon>Fungi</taxon>
        <taxon>Dikarya</taxon>
        <taxon>Ascomycota</taxon>
        <taxon>Pezizomycotina</taxon>
        <taxon>Dothideomycetes</taxon>
        <taxon>Pleosporomycetidae</taxon>
        <taxon>Pleosporales</taxon>
        <taxon>Massarineae</taxon>
        <taxon>Didymosphaeriaceae</taxon>
        <taxon>Paraconiothyrium</taxon>
    </lineage>
</organism>
<dbReference type="Pfam" id="PF00627">
    <property type="entry name" value="UBA"/>
    <property type="match status" value="1"/>
</dbReference>